<dbReference type="Proteomes" id="UP000036847">
    <property type="component" value="Chromosome"/>
</dbReference>
<dbReference type="NCBIfam" id="TIGR03297">
    <property type="entry name" value="Ppyr-DeCO2ase"/>
    <property type="match status" value="1"/>
</dbReference>
<dbReference type="InterPro" id="IPR012001">
    <property type="entry name" value="Thiamin_PyroP_enz_TPP-bd_dom"/>
</dbReference>
<dbReference type="CDD" id="cd07035">
    <property type="entry name" value="TPP_PYR_POX_like"/>
    <property type="match status" value="1"/>
</dbReference>
<keyword evidence="1" id="KW-0210">Decarboxylase</keyword>
<protein>
    <submittedName>
        <fullName evidence="6">Phosphonopyruvate decarboxylase</fullName>
        <ecNumber evidence="6">4.1.1.82</ecNumber>
    </submittedName>
</protein>
<dbReference type="Gene3D" id="3.40.50.970">
    <property type="match status" value="2"/>
</dbReference>
<accession>A0AAE6ESL2</accession>
<dbReference type="Pfam" id="PF02776">
    <property type="entry name" value="TPP_enzyme_N"/>
    <property type="match status" value="1"/>
</dbReference>
<keyword evidence="2" id="KW-0786">Thiamine pyrophosphate</keyword>
<dbReference type="Pfam" id="PF02775">
    <property type="entry name" value="TPP_enzyme_C"/>
    <property type="match status" value="1"/>
</dbReference>
<gene>
    <name evidence="6" type="primary">aepY</name>
    <name evidence="6" type="ORF">EC80_008160</name>
</gene>
<dbReference type="GO" id="GO:0000287">
    <property type="term" value="F:magnesium ion binding"/>
    <property type="evidence" value="ECO:0007669"/>
    <property type="project" value="InterPro"/>
</dbReference>
<dbReference type="RefSeq" id="WP_032537203.1">
    <property type="nucleotide sequence ID" value="NZ_CP036546.1"/>
</dbReference>
<keyword evidence="3 6" id="KW-0456">Lyase</keyword>
<dbReference type="InterPro" id="IPR051818">
    <property type="entry name" value="TPP_dependent_decarboxylase"/>
</dbReference>
<dbReference type="FunFam" id="3.40.50.970:FF:000100">
    <property type="entry name" value="Putative phosphonopyruvate decarboxylase"/>
    <property type="match status" value="1"/>
</dbReference>
<evidence type="ECO:0000259" key="5">
    <source>
        <dbReference type="Pfam" id="PF02776"/>
    </source>
</evidence>
<dbReference type="PROSITE" id="PS00187">
    <property type="entry name" value="TPP_ENZYMES"/>
    <property type="match status" value="1"/>
</dbReference>
<dbReference type="GO" id="GO:0032923">
    <property type="term" value="P:organic phosphonate biosynthetic process"/>
    <property type="evidence" value="ECO:0007669"/>
    <property type="project" value="InterPro"/>
</dbReference>
<evidence type="ECO:0000313" key="7">
    <source>
        <dbReference type="Proteomes" id="UP000036847"/>
    </source>
</evidence>
<dbReference type="EMBL" id="CP036546">
    <property type="protein sequence ID" value="QCQ44818.1"/>
    <property type="molecule type" value="Genomic_DNA"/>
</dbReference>
<feature type="domain" description="Thiamine pyrophosphate enzyme TPP-binding" evidence="4">
    <location>
        <begin position="214"/>
        <end position="348"/>
    </location>
</feature>
<dbReference type="PANTHER" id="PTHR42818">
    <property type="entry name" value="SULFOPYRUVATE DECARBOXYLASE SUBUNIT ALPHA"/>
    <property type="match status" value="1"/>
</dbReference>
<reference evidence="6 7" key="1">
    <citation type="submission" date="2019-03" db="EMBL/GenBank/DDBJ databases">
        <title>Complete genome assembly of MDR B. fragilis.</title>
        <authorList>
            <person name="Sydenham T.V."/>
            <person name="Hasman H."/>
            <person name="Justesen U.S."/>
        </authorList>
    </citation>
    <scope>NUCLEOTIDE SEQUENCE [LARGE SCALE GENOMIC DNA]</scope>
    <source>
        <strain evidence="6 7">DCMSKEJBY0001B</strain>
    </source>
</reference>
<dbReference type="FunFam" id="3.40.50.970:FF:000101">
    <property type="entry name" value="Putative phosphonopyruvate decarboxylase"/>
    <property type="match status" value="1"/>
</dbReference>
<dbReference type="EC" id="4.1.1.82" evidence="6"/>
<evidence type="ECO:0000256" key="2">
    <source>
        <dbReference type="ARBA" id="ARBA00023052"/>
    </source>
</evidence>
<dbReference type="InterPro" id="IPR017684">
    <property type="entry name" value="Phosphono-pyrv_decarboxylase"/>
</dbReference>
<dbReference type="InterPro" id="IPR000399">
    <property type="entry name" value="TPP-bd_CS"/>
</dbReference>
<proteinExistence type="predicted"/>
<dbReference type="CDD" id="cd03371">
    <property type="entry name" value="TPP_PpyrDC"/>
    <property type="match status" value="1"/>
</dbReference>
<evidence type="ECO:0000256" key="1">
    <source>
        <dbReference type="ARBA" id="ARBA00022793"/>
    </source>
</evidence>
<dbReference type="GO" id="GO:0033980">
    <property type="term" value="F:phosphonopyruvate decarboxylase activity"/>
    <property type="evidence" value="ECO:0007669"/>
    <property type="project" value="UniProtKB-EC"/>
</dbReference>
<evidence type="ECO:0000313" key="6">
    <source>
        <dbReference type="EMBL" id="QCQ44818.1"/>
    </source>
</evidence>
<dbReference type="InterPro" id="IPR011766">
    <property type="entry name" value="TPP_enzyme_TPP-bd"/>
</dbReference>
<dbReference type="InterPro" id="IPR029061">
    <property type="entry name" value="THDP-binding"/>
</dbReference>
<dbReference type="SUPFAM" id="SSF52518">
    <property type="entry name" value="Thiamin diphosphate-binding fold (THDP-binding)"/>
    <property type="match status" value="2"/>
</dbReference>
<sequence>MISPKFFIDSLSDRQIDFFSGVPDSLLKNICAYIADNKDAKHNIITANEGAAVGLAVGHYLATREIPVVYMQNSGEGNIINPLASLTDKEVYNIPILLLIGWRGEPGVHDEPQHVKQGKVTIPLLDVMGIKNTVMSKSEVDFTKQLDDALVYMRETNEAFALIIEKDTFESYSLKLKEDSVLQQLSMSRENAIQMVVDSIGKKDVIVSTTGMISRELFEYRTKMNESHQSDFLTVGSMGHASQIALGIALEIPDRKIYCFDGDGAVIMHMGSMAIIGDKGPENLIHVVFNNGSHDSVGGQPTVGLKINIPAIARAVGYKVVYSVDCEEALKTALEKVIKEAGPILLEVKVKKGNRKDLGRPSITPIQNKLSFMTFLNNEKK</sequence>
<feature type="domain" description="Thiamine pyrophosphate enzyme N-terminal TPP-binding" evidence="5">
    <location>
        <begin position="6"/>
        <end position="117"/>
    </location>
</feature>
<evidence type="ECO:0000259" key="4">
    <source>
        <dbReference type="Pfam" id="PF02775"/>
    </source>
</evidence>
<dbReference type="AlphaFoldDB" id="A0AAE6ESL2"/>
<dbReference type="PANTHER" id="PTHR42818:SF1">
    <property type="entry name" value="SULFOPYRUVATE DECARBOXYLASE"/>
    <property type="match status" value="1"/>
</dbReference>
<name>A0AAE6ESL2_BACFG</name>
<organism evidence="6 7">
    <name type="scientific">Bacteroides fragilis</name>
    <dbReference type="NCBI Taxonomy" id="817"/>
    <lineage>
        <taxon>Bacteria</taxon>
        <taxon>Pseudomonadati</taxon>
        <taxon>Bacteroidota</taxon>
        <taxon>Bacteroidia</taxon>
        <taxon>Bacteroidales</taxon>
        <taxon>Bacteroidaceae</taxon>
        <taxon>Bacteroides</taxon>
    </lineage>
</organism>
<dbReference type="GO" id="GO:0030976">
    <property type="term" value="F:thiamine pyrophosphate binding"/>
    <property type="evidence" value="ECO:0007669"/>
    <property type="project" value="InterPro"/>
</dbReference>
<evidence type="ECO:0000256" key="3">
    <source>
        <dbReference type="ARBA" id="ARBA00023239"/>
    </source>
</evidence>